<comment type="caution">
    <text evidence="3">The sequence shown here is derived from an EMBL/GenBank/DDBJ whole genome shotgun (WGS) entry which is preliminary data.</text>
</comment>
<keyword evidence="2" id="KW-0732">Signal</keyword>
<feature type="compositionally biased region" description="Low complexity" evidence="1">
    <location>
        <begin position="27"/>
        <end position="37"/>
    </location>
</feature>
<dbReference type="RefSeq" id="WP_163316351.1">
    <property type="nucleotide sequence ID" value="NZ_JAAGAA010000008.1"/>
</dbReference>
<sequence>MQSKNLLLAMLLSFAVAACGGGGAAGASGPNDSGNASPPTTSTPDGGGSNPETGGTYPDAGGSGESGSGGEEPTPPETLPPMTGNTFVAYAPYAPAVGTTNVSVDLGAHKNTHDFSGNIPFFNPEIGRSDIATINVWNSATGSAEHVMGHSLTDAGVSGRVFKQDGYTAIGVKAGDGIVEEKLRTQVNAFPIPTRKHFEWQMKFKFGGRTTSTPWHMAPVSESPATIWQFKTYGFGPPLLMAVDTDPDNAGKLRLSFAERVNPDLGGNNIALYPGVDPNQEQDVRIEAYLDERTPAQGGRGFFKITVNGKVVFNKQMQTTQTGATSPYNWSIGMYLFANTNPLPYDRFIYFKTARLVELS</sequence>
<evidence type="ECO:0000313" key="4">
    <source>
        <dbReference type="Proteomes" id="UP000482578"/>
    </source>
</evidence>
<organism evidence="3 4">
    <name type="scientific">Crenobacter caeni</name>
    <dbReference type="NCBI Taxonomy" id="2705474"/>
    <lineage>
        <taxon>Bacteria</taxon>
        <taxon>Pseudomonadati</taxon>
        <taxon>Pseudomonadota</taxon>
        <taxon>Betaproteobacteria</taxon>
        <taxon>Neisseriales</taxon>
        <taxon>Neisseriaceae</taxon>
        <taxon>Crenobacter</taxon>
    </lineage>
</organism>
<dbReference type="AlphaFoldDB" id="A0A6B2KSD0"/>
<evidence type="ECO:0000256" key="2">
    <source>
        <dbReference type="SAM" id="SignalP"/>
    </source>
</evidence>
<dbReference type="Proteomes" id="UP000482578">
    <property type="component" value="Unassembled WGS sequence"/>
</dbReference>
<reference evidence="3 4" key="1">
    <citation type="submission" date="2020-02" db="EMBL/GenBank/DDBJ databases">
        <authorList>
            <person name="Yang Z."/>
        </authorList>
    </citation>
    <scope>NUCLEOTIDE SEQUENCE [LARGE SCALE GENOMIC DNA]</scope>
    <source>
        <strain evidence="3 4">HX-7-9</strain>
    </source>
</reference>
<feature type="signal peptide" evidence="2">
    <location>
        <begin position="1"/>
        <end position="17"/>
    </location>
</feature>
<evidence type="ECO:0008006" key="5">
    <source>
        <dbReference type="Google" id="ProtNLM"/>
    </source>
</evidence>
<accession>A0A6B2KSD0</accession>
<gene>
    <name evidence="3" type="ORF">GZH52_10130</name>
</gene>
<dbReference type="Gene3D" id="2.60.120.200">
    <property type="match status" value="1"/>
</dbReference>
<proteinExistence type="predicted"/>
<feature type="chain" id="PRO_5025458429" description="Polysaccharide lyase family 7 protein" evidence="2">
    <location>
        <begin position="18"/>
        <end position="360"/>
    </location>
</feature>
<dbReference type="EMBL" id="JAAGAA010000008">
    <property type="protein sequence ID" value="NDV13145.1"/>
    <property type="molecule type" value="Genomic_DNA"/>
</dbReference>
<name>A0A6B2KSD0_9NEIS</name>
<dbReference type="PROSITE" id="PS51257">
    <property type="entry name" value="PROKAR_LIPOPROTEIN"/>
    <property type="match status" value="1"/>
</dbReference>
<protein>
    <recommendedName>
        <fullName evidence="5">Polysaccharide lyase family 7 protein</fullName>
    </recommendedName>
</protein>
<feature type="region of interest" description="Disordered" evidence="1">
    <location>
        <begin position="23"/>
        <end position="85"/>
    </location>
</feature>
<keyword evidence="4" id="KW-1185">Reference proteome</keyword>
<evidence type="ECO:0000256" key="1">
    <source>
        <dbReference type="SAM" id="MobiDB-lite"/>
    </source>
</evidence>
<evidence type="ECO:0000313" key="3">
    <source>
        <dbReference type="EMBL" id="NDV13145.1"/>
    </source>
</evidence>
<feature type="compositionally biased region" description="Gly residues" evidence="1">
    <location>
        <begin position="61"/>
        <end position="70"/>
    </location>
</feature>